<feature type="signal peptide" evidence="2">
    <location>
        <begin position="1"/>
        <end position="29"/>
    </location>
</feature>
<proteinExistence type="predicted"/>
<organism evidence="3 4">
    <name type="scientific">Actinoplanes lutulentus</name>
    <dbReference type="NCBI Taxonomy" id="1287878"/>
    <lineage>
        <taxon>Bacteria</taxon>
        <taxon>Bacillati</taxon>
        <taxon>Actinomycetota</taxon>
        <taxon>Actinomycetes</taxon>
        <taxon>Micromonosporales</taxon>
        <taxon>Micromonosporaceae</taxon>
        <taxon>Actinoplanes</taxon>
    </lineage>
</organism>
<dbReference type="PROSITE" id="PS51257">
    <property type="entry name" value="PROKAR_LIPOPROTEIN"/>
    <property type="match status" value="1"/>
</dbReference>
<keyword evidence="2" id="KW-0732">Signal</keyword>
<dbReference type="AlphaFoldDB" id="A0A327Z174"/>
<feature type="compositionally biased region" description="Gly residues" evidence="1">
    <location>
        <begin position="156"/>
        <end position="171"/>
    </location>
</feature>
<sequence>MPVVSSKTRLRAGALLVASVAVLFTAACGGGSDDSSSTSGTSSEQGGGNSAFAAYISCLNENGVTITMPSGGAGMGNGGARPSGAPGGVMPSGGPGGGGQPGAMPSGQPRPSGSAGQRGGGGFPGGGGFSQPEGVDDATWEKAQTACASVRPSMGAGRGNGGGGNNAGGGADAAYTNCLKENGVTDTANLDESNAATKKAVETCSVLKPTAAATS</sequence>
<feature type="region of interest" description="Disordered" evidence="1">
    <location>
        <begin position="74"/>
        <end position="174"/>
    </location>
</feature>
<accession>A0A327Z174</accession>
<dbReference type="RefSeq" id="WP_245973083.1">
    <property type="nucleotide sequence ID" value="NZ_JACHWI010000003.1"/>
</dbReference>
<evidence type="ECO:0000256" key="2">
    <source>
        <dbReference type="SAM" id="SignalP"/>
    </source>
</evidence>
<comment type="caution">
    <text evidence="3">The sequence shown here is derived from an EMBL/GenBank/DDBJ whole genome shotgun (WGS) entry which is preliminary data.</text>
</comment>
<dbReference type="EMBL" id="QLMJ01000023">
    <property type="protein sequence ID" value="RAK27419.1"/>
    <property type="molecule type" value="Genomic_DNA"/>
</dbReference>
<feature type="compositionally biased region" description="Gly residues" evidence="1">
    <location>
        <begin position="116"/>
        <end position="129"/>
    </location>
</feature>
<reference evidence="3 4" key="1">
    <citation type="submission" date="2018-06" db="EMBL/GenBank/DDBJ databases">
        <title>Genomic Encyclopedia of Type Strains, Phase III (KMG-III): the genomes of soil and plant-associated and newly described type strains.</title>
        <authorList>
            <person name="Whitman W."/>
        </authorList>
    </citation>
    <scope>NUCLEOTIDE SEQUENCE [LARGE SCALE GENOMIC DNA]</scope>
    <source>
        <strain evidence="3 4">CGMCC 4.7090</strain>
    </source>
</reference>
<keyword evidence="4" id="KW-1185">Reference proteome</keyword>
<feature type="chain" id="PRO_5039692257" description="PT repeat-containing protein" evidence="2">
    <location>
        <begin position="30"/>
        <end position="215"/>
    </location>
</feature>
<gene>
    <name evidence="3" type="ORF">B0I29_12353</name>
</gene>
<protein>
    <recommendedName>
        <fullName evidence="5">PT repeat-containing protein</fullName>
    </recommendedName>
</protein>
<feature type="compositionally biased region" description="Gly residues" evidence="1">
    <location>
        <begin position="74"/>
        <end position="101"/>
    </location>
</feature>
<dbReference type="Proteomes" id="UP000249341">
    <property type="component" value="Unassembled WGS sequence"/>
</dbReference>
<evidence type="ECO:0008006" key="5">
    <source>
        <dbReference type="Google" id="ProtNLM"/>
    </source>
</evidence>
<evidence type="ECO:0000313" key="4">
    <source>
        <dbReference type="Proteomes" id="UP000249341"/>
    </source>
</evidence>
<evidence type="ECO:0000256" key="1">
    <source>
        <dbReference type="SAM" id="MobiDB-lite"/>
    </source>
</evidence>
<feature type="compositionally biased region" description="Low complexity" evidence="1">
    <location>
        <begin position="102"/>
        <end position="115"/>
    </location>
</feature>
<evidence type="ECO:0000313" key="3">
    <source>
        <dbReference type="EMBL" id="RAK27419.1"/>
    </source>
</evidence>
<name>A0A327Z174_9ACTN</name>